<keyword evidence="4" id="KW-0694">RNA-binding</keyword>
<organism evidence="7 8">
    <name type="scientific">Clytia hemisphaerica</name>
    <dbReference type="NCBI Taxonomy" id="252671"/>
    <lineage>
        <taxon>Eukaryota</taxon>
        <taxon>Metazoa</taxon>
        <taxon>Cnidaria</taxon>
        <taxon>Hydrozoa</taxon>
        <taxon>Hydroidolina</taxon>
        <taxon>Leptothecata</taxon>
        <taxon>Obeliida</taxon>
        <taxon>Clytiidae</taxon>
        <taxon>Clytia</taxon>
    </lineage>
</organism>
<evidence type="ECO:0000256" key="2">
    <source>
        <dbReference type="ARBA" id="ARBA00022723"/>
    </source>
</evidence>
<dbReference type="InterPro" id="IPR000504">
    <property type="entry name" value="RRM_dom"/>
</dbReference>
<dbReference type="GeneID" id="136820266"/>
<dbReference type="GO" id="GO:0003723">
    <property type="term" value="F:RNA binding"/>
    <property type="evidence" value="ECO:0007669"/>
    <property type="project" value="UniProtKB-UniRule"/>
</dbReference>
<dbReference type="OrthoDB" id="413993at2759"/>
<dbReference type="GO" id="GO:0016788">
    <property type="term" value="F:hydrolase activity, acting on ester bonds"/>
    <property type="evidence" value="ECO:0007669"/>
    <property type="project" value="InterPro"/>
</dbReference>
<feature type="domain" description="RRM" evidence="6">
    <location>
        <begin position="16"/>
        <end position="97"/>
    </location>
</feature>
<sequence length="432" mass="48210">MSTGTTVAAPDAPTNKKIYVGNLGTNVTRDDLVNLFGLAATPYLKTSCTIEIATCEKTGKSKNFAFVNVPEHVHSELMKLNGIEFYGRQLVIEEAKTKDDEKNDENKENRNKQRPYNNNRRGRGGYNRNNGRGGNRYDQRKKYTVPAIEADQVFSLVDGGCNLTNPRFNQFIDYVIARALKGGIQKMVVTGLKMNGCKSAVVMSKTRPNILYAAVGIHPHFVKDDWTDKSLNQIEELVKDPCVVAIGECGLDFNKDYSPRELQETAFKEQINLAVRYKKTLLVHDRDAHQSILDILEPFTDALPPVIIHCFTGTKDQIKAYIDRGYYIGVTGYLCKEKYGGSLREAIKDGTLPLDKIIVQTNSPYMTPSVPQAEIDPISQTLLNSCCADNEPCTLSVIVRYIAKLISQEPSQVADVTTATAMKLFRFTKSEN</sequence>
<evidence type="ECO:0000313" key="8">
    <source>
        <dbReference type="Proteomes" id="UP000594262"/>
    </source>
</evidence>
<feature type="compositionally biased region" description="Basic and acidic residues" evidence="5">
    <location>
        <begin position="97"/>
        <end position="111"/>
    </location>
</feature>
<keyword evidence="2" id="KW-0479">Metal-binding</keyword>
<evidence type="ECO:0000256" key="5">
    <source>
        <dbReference type="SAM" id="MobiDB-lite"/>
    </source>
</evidence>
<evidence type="ECO:0000313" key="7">
    <source>
        <dbReference type="EnsemblMetazoa" id="CLYHEMP024624.1"/>
    </source>
</evidence>
<dbReference type="SUPFAM" id="SSF51556">
    <property type="entry name" value="Metallo-dependent hydrolases"/>
    <property type="match status" value="1"/>
</dbReference>
<evidence type="ECO:0000259" key="6">
    <source>
        <dbReference type="PROSITE" id="PS50102"/>
    </source>
</evidence>
<evidence type="ECO:0000256" key="3">
    <source>
        <dbReference type="ARBA" id="ARBA00022801"/>
    </source>
</evidence>
<dbReference type="Gene3D" id="3.20.20.140">
    <property type="entry name" value="Metal-dependent hydrolases"/>
    <property type="match status" value="1"/>
</dbReference>
<name>A0A7M5XK18_9CNID</name>
<feature type="region of interest" description="Disordered" evidence="5">
    <location>
        <begin position="97"/>
        <end position="138"/>
    </location>
</feature>
<dbReference type="Gene3D" id="3.30.70.330">
    <property type="match status" value="1"/>
</dbReference>
<dbReference type="InterPro" id="IPR032466">
    <property type="entry name" value="Metal_Hydrolase"/>
</dbReference>
<evidence type="ECO:0000256" key="1">
    <source>
        <dbReference type="ARBA" id="ARBA00009275"/>
    </source>
</evidence>
<dbReference type="CDD" id="cd01310">
    <property type="entry name" value="TatD_DNAse"/>
    <property type="match status" value="1"/>
</dbReference>
<dbReference type="PROSITE" id="PS50102">
    <property type="entry name" value="RRM"/>
    <property type="match status" value="1"/>
</dbReference>
<accession>A0A7M5XK18</accession>
<comment type="similarity">
    <text evidence="1">Belongs to the metallo-dependent hydrolases superfamily. TatD-type hydrolase family.</text>
</comment>
<dbReference type="RefSeq" id="XP_066932563.1">
    <property type="nucleotide sequence ID" value="XM_067076462.1"/>
</dbReference>
<evidence type="ECO:0000256" key="4">
    <source>
        <dbReference type="PROSITE-ProRule" id="PRU00176"/>
    </source>
</evidence>
<reference evidence="7" key="1">
    <citation type="submission" date="2021-01" db="UniProtKB">
        <authorList>
            <consortium name="EnsemblMetazoa"/>
        </authorList>
    </citation>
    <scope>IDENTIFICATION</scope>
</reference>
<dbReference type="PANTHER" id="PTHR46124">
    <property type="entry name" value="D-AMINOACYL-TRNA DEACYLASE"/>
    <property type="match status" value="1"/>
</dbReference>
<dbReference type="SUPFAM" id="SSF54928">
    <property type="entry name" value="RNA-binding domain, RBD"/>
    <property type="match status" value="1"/>
</dbReference>
<keyword evidence="8" id="KW-1185">Reference proteome</keyword>
<dbReference type="InterPro" id="IPR012677">
    <property type="entry name" value="Nucleotide-bd_a/b_plait_sf"/>
</dbReference>
<proteinExistence type="inferred from homology"/>
<dbReference type="FunFam" id="3.20.20.140:FF:000005">
    <property type="entry name" value="TatD family hydrolase"/>
    <property type="match status" value="1"/>
</dbReference>
<dbReference type="Pfam" id="PF01026">
    <property type="entry name" value="TatD_DNase"/>
    <property type="match status" value="1"/>
</dbReference>
<keyword evidence="3" id="KW-0378">Hydrolase</keyword>
<dbReference type="PANTHER" id="PTHR46124:SF2">
    <property type="entry name" value="D-AMINOACYL-TRNA DEACYLASE"/>
    <property type="match status" value="1"/>
</dbReference>
<dbReference type="GO" id="GO:0046872">
    <property type="term" value="F:metal ion binding"/>
    <property type="evidence" value="ECO:0007669"/>
    <property type="project" value="UniProtKB-KW"/>
</dbReference>
<dbReference type="SMART" id="SM00360">
    <property type="entry name" value="RRM"/>
    <property type="match status" value="1"/>
</dbReference>
<dbReference type="AlphaFoldDB" id="A0A7M5XK18"/>
<dbReference type="Pfam" id="PF00076">
    <property type="entry name" value="RRM_1"/>
    <property type="match status" value="1"/>
</dbReference>
<dbReference type="InterPro" id="IPR001130">
    <property type="entry name" value="TatD-like"/>
</dbReference>
<dbReference type="Proteomes" id="UP000594262">
    <property type="component" value="Unplaced"/>
</dbReference>
<dbReference type="InterPro" id="IPR035979">
    <property type="entry name" value="RBD_domain_sf"/>
</dbReference>
<protein>
    <recommendedName>
        <fullName evidence="6">RRM domain-containing protein</fullName>
    </recommendedName>
</protein>
<dbReference type="EnsemblMetazoa" id="CLYHEMT024624.1">
    <property type="protein sequence ID" value="CLYHEMP024624.1"/>
    <property type="gene ID" value="CLYHEMG024624"/>
</dbReference>